<dbReference type="InterPro" id="IPR004360">
    <property type="entry name" value="Glyas_Fos-R_dOase_dom"/>
</dbReference>
<proteinExistence type="predicted"/>
<dbReference type="SUPFAM" id="SSF54593">
    <property type="entry name" value="Glyoxalase/Bleomycin resistance protein/Dihydroxybiphenyl dioxygenase"/>
    <property type="match status" value="2"/>
</dbReference>
<feature type="domain" description="VOC" evidence="1">
    <location>
        <begin position="20"/>
        <end position="134"/>
    </location>
</feature>
<protein>
    <submittedName>
        <fullName evidence="2">VOC family protein</fullName>
    </submittedName>
</protein>
<dbReference type="PANTHER" id="PTHR43279:SF1">
    <property type="entry name" value="CATECHOL-2,3-DIOXYGENASE"/>
    <property type="match status" value="1"/>
</dbReference>
<dbReference type="AlphaFoldDB" id="A0A845BHM7"/>
<dbReference type="InterPro" id="IPR037523">
    <property type="entry name" value="VOC_core"/>
</dbReference>
<evidence type="ECO:0000259" key="1">
    <source>
        <dbReference type="PROSITE" id="PS51819"/>
    </source>
</evidence>
<evidence type="ECO:0000313" key="2">
    <source>
        <dbReference type="EMBL" id="MXP64817.1"/>
    </source>
</evidence>
<dbReference type="PROSITE" id="PS51819">
    <property type="entry name" value="VOC"/>
    <property type="match status" value="1"/>
</dbReference>
<sequence>MPDILPSHLAELPPEAAPLTIGGVTLAARDLPRLAGFYATLLGLEPVPEGAGLRFDLAGATLRLLAAPDARPERGDEPGLFHTAFLMPDRAALAGWLRHALALGIRLDGASDHGVSEALYLSDPEGNGIEVYADRPRALWPRPLWPHPPALAQGVAMVTRRLDLQDLLAATTAADPAPRATRIGHVHLRAGDLAATEAFYRGLGLEVMQRMPHASFLASGGYHHHVAINTWGSSGTRPAGLAGLAALTLRAASEAAFQRAAAALPNGKATDPSGNLVALIQAET</sequence>
<evidence type="ECO:0000313" key="3">
    <source>
        <dbReference type="Proteomes" id="UP000460715"/>
    </source>
</evidence>
<keyword evidence="3" id="KW-1185">Reference proteome</keyword>
<dbReference type="Pfam" id="PF00903">
    <property type="entry name" value="Glyoxalase"/>
    <property type="match status" value="2"/>
</dbReference>
<accession>A0A845BHM7</accession>
<organism evidence="2 3">
    <name type="scientific">Teichococcus coralli</name>
    <dbReference type="NCBI Taxonomy" id="2545983"/>
    <lineage>
        <taxon>Bacteria</taxon>
        <taxon>Pseudomonadati</taxon>
        <taxon>Pseudomonadota</taxon>
        <taxon>Alphaproteobacteria</taxon>
        <taxon>Acetobacterales</taxon>
        <taxon>Roseomonadaceae</taxon>
        <taxon>Roseomonas</taxon>
    </lineage>
</organism>
<dbReference type="Gene3D" id="3.10.180.10">
    <property type="entry name" value="2,3-Dihydroxybiphenyl 1,2-Dioxygenase, domain 1"/>
    <property type="match status" value="2"/>
</dbReference>
<dbReference type="Proteomes" id="UP000460715">
    <property type="component" value="Unassembled WGS sequence"/>
</dbReference>
<comment type="caution">
    <text evidence="2">The sequence shown here is derived from an EMBL/GenBank/DDBJ whole genome shotgun (WGS) entry which is preliminary data.</text>
</comment>
<reference evidence="2 3" key="1">
    <citation type="submission" date="2019-03" db="EMBL/GenBank/DDBJ databases">
        <title>Roseomonas sp. a novel Roseomonas species isolated from Sea whip Gorgonian.</title>
        <authorList>
            <person name="Li F."/>
            <person name="Pan X."/>
            <person name="Huang S."/>
            <person name="Li Z."/>
            <person name="Meng B."/>
        </authorList>
    </citation>
    <scope>NUCLEOTIDE SEQUENCE [LARGE SCALE GENOMIC DNA]</scope>
    <source>
        <strain evidence="2 3">M0104</strain>
    </source>
</reference>
<name>A0A845BHM7_9PROT</name>
<dbReference type="PANTHER" id="PTHR43279">
    <property type="entry name" value="CATECHOL-2,3-DIOXYGENASE"/>
    <property type="match status" value="1"/>
</dbReference>
<dbReference type="RefSeq" id="WP_160938226.1">
    <property type="nucleotide sequence ID" value="NZ_SNVJ01000015.1"/>
</dbReference>
<dbReference type="OrthoDB" id="9792626at2"/>
<dbReference type="EMBL" id="SNVJ01000015">
    <property type="protein sequence ID" value="MXP64817.1"/>
    <property type="molecule type" value="Genomic_DNA"/>
</dbReference>
<dbReference type="InterPro" id="IPR029068">
    <property type="entry name" value="Glyas_Bleomycin-R_OHBP_Dase"/>
</dbReference>
<gene>
    <name evidence="2" type="ORF">E0493_15805</name>
</gene>